<name>A0A3M2RPX5_9HYPO</name>
<dbReference type="Pfam" id="PF05147">
    <property type="entry name" value="LANC_like"/>
    <property type="match status" value="1"/>
</dbReference>
<feature type="binding site" evidence="1">
    <location>
        <position position="337"/>
    </location>
    <ligand>
        <name>Zn(2+)</name>
        <dbReference type="ChEBI" id="CHEBI:29105"/>
    </ligand>
</feature>
<evidence type="ECO:0000313" key="2">
    <source>
        <dbReference type="EMBL" id="RMJ07259.1"/>
    </source>
</evidence>
<evidence type="ECO:0000313" key="3">
    <source>
        <dbReference type="Proteomes" id="UP000277212"/>
    </source>
</evidence>
<organism evidence="2 3">
    <name type="scientific">Fusarium kuroshium</name>
    <dbReference type="NCBI Taxonomy" id="2010991"/>
    <lineage>
        <taxon>Eukaryota</taxon>
        <taxon>Fungi</taxon>
        <taxon>Dikarya</taxon>
        <taxon>Ascomycota</taxon>
        <taxon>Pezizomycotina</taxon>
        <taxon>Sordariomycetes</taxon>
        <taxon>Hypocreomycetidae</taxon>
        <taxon>Hypocreales</taxon>
        <taxon>Nectriaceae</taxon>
        <taxon>Fusarium</taxon>
        <taxon>Fusarium solani species complex</taxon>
    </lineage>
</organism>
<reference evidence="2 3" key="1">
    <citation type="submission" date="2017-06" db="EMBL/GenBank/DDBJ databases">
        <title>Comparative genomic analysis of Ambrosia Fusariam Clade fungi.</title>
        <authorList>
            <person name="Stajich J.E."/>
            <person name="Carrillo J."/>
            <person name="Kijimoto T."/>
            <person name="Eskalen A."/>
            <person name="O'Donnell K."/>
            <person name="Kasson M."/>
        </authorList>
    </citation>
    <scope>NUCLEOTIDE SEQUENCE [LARGE SCALE GENOMIC DNA]</scope>
    <source>
        <strain evidence="2">UCR3666</strain>
    </source>
</reference>
<keyword evidence="1" id="KW-0862">Zinc</keyword>
<dbReference type="PANTHER" id="PTHR12736">
    <property type="entry name" value="LANC-LIKE PROTEIN"/>
    <property type="match status" value="1"/>
</dbReference>
<dbReference type="PRINTS" id="PR01950">
    <property type="entry name" value="LANCSUPER"/>
</dbReference>
<keyword evidence="1" id="KW-0479">Metal-binding</keyword>
<dbReference type="EMBL" id="NKUJ01000353">
    <property type="protein sequence ID" value="RMJ07259.1"/>
    <property type="molecule type" value="Genomic_DNA"/>
</dbReference>
<protein>
    <submittedName>
        <fullName evidence="2">Uncharacterized protein</fullName>
    </submittedName>
</protein>
<dbReference type="PANTHER" id="PTHR12736:SF7">
    <property type="entry name" value="LANC-LIKE PROTEIN 3"/>
    <property type="match status" value="1"/>
</dbReference>
<dbReference type="GO" id="GO:0031179">
    <property type="term" value="P:peptide modification"/>
    <property type="evidence" value="ECO:0007669"/>
    <property type="project" value="InterPro"/>
</dbReference>
<dbReference type="AlphaFoldDB" id="A0A3M2RPX5"/>
<gene>
    <name evidence="2" type="ORF">CDV36_013139</name>
</gene>
<keyword evidence="3" id="KW-1185">Reference proteome</keyword>
<dbReference type="GO" id="GO:0005975">
    <property type="term" value="P:carbohydrate metabolic process"/>
    <property type="evidence" value="ECO:0007669"/>
    <property type="project" value="InterPro"/>
</dbReference>
<dbReference type="GO" id="GO:0005886">
    <property type="term" value="C:plasma membrane"/>
    <property type="evidence" value="ECO:0007669"/>
    <property type="project" value="TreeGrafter"/>
</dbReference>
<dbReference type="SUPFAM" id="SSF158745">
    <property type="entry name" value="LanC-like"/>
    <property type="match status" value="1"/>
</dbReference>
<feature type="binding site" evidence="1">
    <location>
        <position position="338"/>
    </location>
    <ligand>
        <name>Zn(2+)</name>
        <dbReference type="ChEBI" id="CHEBI:29105"/>
    </ligand>
</feature>
<dbReference type="Gene3D" id="1.50.10.10">
    <property type="match status" value="1"/>
</dbReference>
<evidence type="ECO:0000256" key="1">
    <source>
        <dbReference type="PIRSR" id="PIRSR607822-1"/>
    </source>
</evidence>
<dbReference type="SMART" id="SM01260">
    <property type="entry name" value="LANC_like"/>
    <property type="match status" value="1"/>
</dbReference>
<comment type="caution">
    <text evidence="2">The sequence shown here is derived from an EMBL/GenBank/DDBJ whole genome shotgun (WGS) entry which is preliminary data.</text>
</comment>
<dbReference type="GO" id="GO:0046872">
    <property type="term" value="F:metal ion binding"/>
    <property type="evidence" value="ECO:0007669"/>
    <property type="project" value="UniProtKB-KW"/>
</dbReference>
<dbReference type="InterPro" id="IPR007822">
    <property type="entry name" value="LANC-like"/>
</dbReference>
<accession>A0A3M2RPX5</accession>
<dbReference type="InterPro" id="IPR012341">
    <property type="entry name" value="6hp_glycosidase-like_sf"/>
</dbReference>
<dbReference type="OrthoDB" id="10257263at2759"/>
<dbReference type="CDD" id="cd04794">
    <property type="entry name" value="euk_LANCL"/>
    <property type="match status" value="1"/>
</dbReference>
<proteinExistence type="predicted"/>
<feature type="binding site" evidence="1">
    <location>
        <position position="289"/>
    </location>
    <ligand>
        <name>Zn(2+)</name>
        <dbReference type="ChEBI" id="CHEBI:29105"/>
    </ligand>
</feature>
<dbReference type="Proteomes" id="UP000277212">
    <property type="component" value="Unassembled WGS sequence"/>
</dbReference>
<sequence length="415" mass="46760">MTPRLDDENIGSTLDSFVERVIGNTIIMDQRYISNNLPAQSLGSDPKELLTYALELTVRHTPPREVYHDRHLGGLFTGYTGLAYLFLQLSEMHPDLLISGHELIFWARQYLAGDRGHLVLEKGNCGISSEKLSFEAVRACVTKDPGHLVDFLANMPRLLGPYSNPQDDPFPSEIPYGRAGALYMLRMVRHWVPGSAGLVESPLRRLTERIMATDDDGRGNWEWHGKRYFGAAHGDMGIITQLVLSNPSLAPQLSHRFERLLELQLPDGNWPSSARNLKEGRSANLVQWCHGAPGFLYSLTSLRPYFPHLQDRIDSAVEKGQSIIWRHGLLTKEPCLCHGIFGNALVLPRGPSREHFLALATADAVEKVRRHDPNLFENASYGHKASVLMNYLPSAAWTWAVCEQEYPRLIMYNDL</sequence>